<feature type="compositionally biased region" description="Basic and acidic residues" evidence="7">
    <location>
        <begin position="268"/>
        <end position="294"/>
    </location>
</feature>
<dbReference type="OrthoDB" id="4337792at2759"/>
<evidence type="ECO:0000313" key="10">
    <source>
        <dbReference type="Proteomes" id="UP000031575"/>
    </source>
</evidence>
<dbReference type="PROSITE" id="PS00463">
    <property type="entry name" value="ZN2_CY6_FUNGAL_1"/>
    <property type="match status" value="1"/>
</dbReference>
<feature type="compositionally biased region" description="Basic residues" evidence="7">
    <location>
        <begin position="420"/>
        <end position="439"/>
    </location>
</feature>
<keyword evidence="3" id="KW-0805">Transcription regulation</keyword>
<dbReference type="Gene3D" id="4.10.240.10">
    <property type="entry name" value="Zn(2)-C6 fungal-type DNA-binding domain"/>
    <property type="match status" value="1"/>
</dbReference>
<protein>
    <recommendedName>
        <fullName evidence="8">Zn(2)-C6 fungal-type domain-containing protein</fullName>
    </recommendedName>
</protein>
<dbReference type="GO" id="GO:0006351">
    <property type="term" value="P:DNA-templated transcription"/>
    <property type="evidence" value="ECO:0007669"/>
    <property type="project" value="InterPro"/>
</dbReference>
<dbReference type="PANTHER" id="PTHR31944">
    <property type="entry name" value="HEME-RESPONSIVE ZINC FINGER TRANSCRIPTION FACTOR HAP1"/>
    <property type="match status" value="1"/>
</dbReference>
<feature type="compositionally biased region" description="Basic residues" evidence="7">
    <location>
        <begin position="331"/>
        <end position="391"/>
    </location>
</feature>
<feature type="compositionally biased region" description="Basic residues" evidence="7">
    <location>
        <begin position="455"/>
        <end position="467"/>
    </location>
</feature>
<feature type="compositionally biased region" description="Polar residues" evidence="7">
    <location>
        <begin position="470"/>
        <end position="482"/>
    </location>
</feature>
<feature type="region of interest" description="Disordered" evidence="7">
    <location>
        <begin position="257"/>
        <end position="296"/>
    </location>
</feature>
<dbReference type="GO" id="GO:0001228">
    <property type="term" value="F:DNA-binding transcription activator activity, RNA polymerase II-specific"/>
    <property type="evidence" value="ECO:0007669"/>
    <property type="project" value="TreeGrafter"/>
</dbReference>
<dbReference type="Pfam" id="PF04082">
    <property type="entry name" value="Fungal_trans"/>
    <property type="match status" value="1"/>
</dbReference>
<feature type="compositionally biased region" description="Low complexity" evidence="7">
    <location>
        <begin position="859"/>
        <end position="875"/>
    </location>
</feature>
<sequence length="1482" mass="162875">MGPNNTMTEPEVRRRRRPAVSCTLCRRRKIRCNREQPCSNCLRSRKNVVCVYEELPPLPGAAVPTAPLTAPSTASSTTAGSIIANATGSTDSLSKPAARARPPIHTDGIVFRNALHQQQTPPSASASAAGGLLPRPPPGTTVNSAVFGLTGMTVADISPAGESGRGDGSTSAAATDSAANASGNTMAPTTVSTTVGPSPFEPDNVMVLPELNAYNRAAHEADQSRMARQSHRSHPAQCSPEDVQSVQAMQKRIRHLEAQLHDRRRQLERRSRQATRDSHRSQGGVHSRDHHADESVPNLPHMVVSEAADNGPLAYPTIEEPPPTSSWSYNSRRRRHHRRSNRSHQSRGRHRSSRWSRSRSRSRTRSWSRSRSHSRSRSRSRSTSRQRHGARSYRYALRRSQSPYSRSQTPRSTRLPARSRSPHHGSGRLYRRPYSRSRSRSLGSSLRGSRSPSPHYHRRGRRTHHDPHSHSYSRGESSTLTPGHNPLSDRGKHHLCYSNNEFENNNNDLADDNHNLLTTTGPDHPPTPSAVNWPTKPSSITGDFFVSTRSRSFGPRERRMHMTSRSVMHKTRLFGQSHWVNSIVGFRDIFEMIDPLVTGTTAPKIFVDMQRLKHMGRIIKALRIGPAWPPPASGLHESYGLPPRALADELVECYLRSTESVYRILHVPMFRREYEALWQALAAGNPLNKADMAFLVQLKLVLAIGFATHRDHMALRTRAVRWYYAAQTWFSEPEFKAHLTMQVLQIHILLLFAREATGIGGALIWISVGDLVRSAVYMGLHRDPDRLPKRMSRLAAEMRRRLWNTILELVVASSLDAGGPVMLSMTDFDARSPSNIDDENLEESVLAGSAAAKAAAAAAATTTTTNNNNDTNSTSLPEGEEPPQRLGGLESAHIVVTTAADPRASTGSRANKNYIDDGGNMRGLPEPTSLAELLEQQKHSNGKWISGGVGVNKMDRLGEDSNNTRKGRQKNDHVEESRTPRKPPAQICMVLRQARDVTPQGLPSSGGDDRQAAQDEGTSRAAADSGSPDASRLSHMFTSMSVAVALRKTLPLRLAICKFLNDMGPPGTYADTLRFDRQFRVAYRALFGTLQAYSAASKELDPANPSGTESTSSPRQTTFDHYTIAVVHLIMRRYLLCLHIPFFGASMQEQTTYAYSRRVVSDTAVRIWHASCPGIVDTSVATVDAAECAADEACKAQAASSSAAPRPGRTFVDPALARQTMLGAGPLRRLAMQASLLVAAEVKFQLIEDDTDGTGASGVTATGRAPIRPDLLSIIEAALHWCLRGIEGGETNFKGYLLWRLIEKQLNGMQRGLMSAPSSTAESRMELAHELVQVAAEAQSLCMPILESMMTRGIQEAAASASVTGGSVSGPGTEVDSLVRMCRIEDCPCQGMYRQLLQQQQEQQQQQALEAAQLAEQQQLLQNIPTQASFMPGIQPSLDPMSMDFTVDNYEFIMPDAQSLNIGSGEPLSWLFNGEPTQGILW</sequence>
<dbReference type="CDD" id="cd12148">
    <property type="entry name" value="fungal_TF_MHR"/>
    <property type="match status" value="1"/>
</dbReference>
<dbReference type="Pfam" id="PF00172">
    <property type="entry name" value="Zn_clus"/>
    <property type="match status" value="1"/>
</dbReference>
<feature type="region of interest" description="Disordered" evidence="7">
    <location>
        <begin position="941"/>
        <end position="985"/>
    </location>
</feature>
<dbReference type="CDD" id="cd00067">
    <property type="entry name" value="GAL4"/>
    <property type="match status" value="1"/>
</dbReference>
<feature type="region of interest" description="Disordered" evidence="7">
    <location>
        <begin position="998"/>
        <end position="1031"/>
    </location>
</feature>
<dbReference type="HOGENOM" id="CLU_256904_0_0_1"/>
<keyword evidence="10" id="KW-1185">Reference proteome</keyword>
<keyword evidence="2" id="KW-0862">Zinc</keyword>
<feature type="compositionally biased region" description="Low complexity" evidence="7">
    <location>
        <begin position="121"/>
        <end position="133"/>
    </location>
</feature>
<evidence type="ECO:0000256" key="1">
    <source>
        <dbReference type="ARBA" id="ARBA00022723"/>
    </source>
</evidence>
<dbReference type="InterPro" id="IPR051430">
    <property type="entry name" value="Fungal_TF_Env_Response"/>
</dbReference>
<dbReference type="InterPro" id="IPR001138">
    <property type="entry name" value="Zn2Cys6_DnaBD"/>
</dbReference>
<evidence type="ECO:0000256" key="3">
    <source>
        <dbReference type="ARBA" id="ARBA00023015"/>
    </source>
</evidence>
<organism evidence="9 10">
    <name type="scientific">Sporothrix brasiliensis 5110</name>
    <dbReference type="NCBI Taxonomy" id="1398154"/>
    <lineage>
        <taxon>Eukaryota</taxon>
        <taxon>Fungi</taxon>
        <taxon>Dikarya</taxon>
        <taxon>Ascomycota</taxon>
        <taxon>Pezizomycotina</taxon>
        <taxon>Sordariomycetes</taxon>
        <taxon>Sordariomycetidae</taxon>
        <taxon>Ophiostomatales</taxon>
        <taxon>Ophiostomataceae</taxon>
        <taxon>Sporothrix</taxon>
    </lineage>
</organism>
<feature type="region of interest" description="Disordered" evidence="7">
    <location>
        <begin position="312"/>
        <end position="492"/>
    </location>
</feature>
<keyword evidence="5" id="KW-0804">Transcription</keyword>
<evidence type="ECO:0000256" key="6">
    <source>
        <dbReference type="ARBA" id="ARBA00023242"/>
    </source>
</evidence>
<dbReference type="GO" id="GO:0008270">
    <property type="term" value="F:zinc ion binding"/>
    <property type="evidence" value="ECO:0007669"/>
    <property type="project" value="InterPro"/>
</dbReference>
<feature type="compositionally biased region" description="Low complexity" evidence="7">
    <location>
        <begin position="168"/>
        <end position="198"/>
    </location>
</feature>
<evidence type="ECO:0000256" key="2">
    <source>
        <dbReference type="ARBA" id="ARBA00022833"/>
    </source>
</evidence>
<gene>
    <name evidence="9" type="ORF">SPBR_08076</name>
</gene>
<evidence type="ECO:0000259" key="8">
    <source>
        <dbReference type="PROSITE" id="PS50048"/>
    </source>
</evidence>
<reference evidence="9 10" key="1">
    <citation type="journal article" date="2014" name="BMC Genomics">
        <title>Comparative genomics of the major fungal agents of human and animal Sporotrichosis: Sporothrix schenckii and Sporothrix brasiliensis.</title>
        <authorList>
            <person name="Teixeira M.M."/>
            <person name="de Almeida L.G."/>
            <person name="Kubitschek-Barreira P."/>
            <person name="Alves F.L."/>
            <person name="Kioshima E.S."/>
            <person name="Abadio A.K."/>
            <person name="Fernandes L."/>
            <person name="Derengowski L.S."/>
            <person name="Ferreira K.S."/>
            <person name="Souza R.C."/>
            <person name="Ruiz J.C."/>
            <person name="de Andrade N.C."/>
            <person name="Paes H.C."/>
            <person name="Nicola A.M."/>
            <person name="Albuquerque P."/>
            <person name="Gerber A.L."/>
            <person name="Martins V.P."/>
            <person name="Peconick L.D."/>
            <person name="Neto A.V."/>
            <person name="Chaucanez C.B."/>
            <person name="Silva P.A."/>
            <person name="Cunha O.L."/>
            <person name="de Oliveira F.F."/>
            <person name="dos Santos T.C."/>
            <person name="Barros A.L."/>
            <person name="Soares M.A."/>
            <person name="de Oliveira L.M."/>
            <person name="Marini M.M."/>
            <person name="Villalobos-Duno H."/>
            <person name="Cunha M.M."/>
            <person name="de Hoog S."/>
            <person name="da Silveira J.F."/>
            <person name="Henrissat B."/>
            <person name="Nino-Vega G.A."/>
            <person name="Cisalpino P.S."/>
            <person name="Mora-Montes H.M."/>
            <person name="Almeida S.R."/>
            <person name="Stajich J.E."/>
            <person name="Lopes-Bezerra L.M."/>
            <person name="Vasconcelos A.T."/>
            <person name="Felipe M.S."/>
        </authorList>
    </citation>
    <scope>NUCLEOTIDE SEQUENCE [LARGE SCALE GENOMIC DNA]</scope>
    <source>
        <strain evidence="9 10">5110</strain>
    </source>
</reference>
<feature type="compositionally biased region" description="Polar residues" evidence="7">
    <location>
        <begin position="399"/>
        <end position="412"/>
    </location>
</feature>
<keyword evidence="4" id="KW-0238">DNA-binding</keyword>
<dbReference type="EMBL" id="AWTV01000011">
    <property type="protein sequence ID" value="KIH86326.1"/>
    <property type="molecule type" value="Genomic_DNA"/>
</dbReference>
<evidence type="ECO:0000256" key="5">
    <source>
        <dbReference type="ARBA" id="ARBA00023163"/>
    </source>
</evidence>
<proteinExistence type="predicted"/>
<feature type="region of interest" description="Disordered" evidence="7">
    <location>
        <begin position="219"/>
        <end position="243"/>
    </location>
</feature>
<dbReference type="Proteomes" id="UP000031575">
    <property type="component" value="Unassembled WGS sequence"/>
</dbReference>
<dbReference type="SMART" id="SM00906">
    <property type="entry name" value="Fungal_trans"/>
    <property type="match status" value="1"/>
</dbReference>
<dbReference type="GeneID" id="63681235"/>
<feature type="region of interest" description="Disordered" evidence="7">
    <location>
        <begin position="158"/>
        <end position="204"/>
    </location>
</feature>
<feature type="region of interest" description="Disordered" evidence="7">
    <location>
        <begin position="117"/>
        <end position="145"/>
    </location>
</feature>
<dbReference type="InterPro" id="IPR007219">
    <property type="entry name" value="XnlR_reg_dom"/>
</dbReference>
<accession>A0A0C2IAQ6</accession>
<comment type="caution">
    <text evidence="9">The sequence shown here is derived from an EMBL/GenBank/DDBJ whole genome shotgun (WGS) entry which is preliminary data.</text>
</comment>
<evidence type="ECO:0000256" key="4">
    <source>
        <dbReference type="ARBA" id="ARBA00023125"/>
    </source>
</evidence>
<dbReference type="GO" id="GO:0005634">
    <property type="term" value="C:nucleus"/>
    <property type="evidence" value="ECO:0007669"/>
    <property type="project" value="TreeGrafter"/>
</dbReference>
<evidence type="ECO:0000313" key="9">
    <source>
        <dbReference type="EMBL" id="KIH86326.1"/>
    </source>
</evidence>
<feature type="compositionally biased region" description="Low complexity" evidence="7">
    <location>
        <begin position="440"/>
        <end position="454"/>
    </location>
</feature>
<feature type="domain" description="Zn(2)-C6 fungal-type" evidence="8">
    <location>
        <begin position="21"/>
        <end position="52"/>
    </location>
</feature>
<feature type="compositionally biased region" description="Basic and acidic residues" evidence="7">
    <location>
        <begin position="953"/>
        <end position="979"/>
    </location>
</feature>
<dbReference type="SMART" id="SM00066">
    <property type="entry name" value="GAL4"/>
    <property type="match status" value="1"/>
</dbReference>
<keyword evidence="6" id="KW-0539">Nucleus</keyword>
<dbReference type="VEuPathDB" id="FungiDB:SPBR_08076"/>
<feature type="region of interest" description="Disordered" evidence="7">
    <location>
        <begin position="901"/>
        <end position="926"/>
    </location>
</feature>
<dbReference type="InterPro" id="IPR036864">
    <property type="entry name" value="Zn2-C6_fun-type_DNA-bd_sf"/>
</dbReference>
<dbReference type="PROSITE" id="PS50048">
    <property type="entry name" value="ZN2_CY6_FUNGAL_2"/>
    <property type="match status" value="1"/>
</dbReference>
<name>A0A0C2IAQ6_9PEZI</name>
<keyword evidence="1" id="KW-0479">Metal-binding</keyword>
<dbReference type="RefSeq" id="XP_040614336.1">
    <property type="nucleotide sequence ID" value="XM_040766314.1"/>
</dbReference>
<dbReference type="GO" id="GO:0000978">
    <property type="term" value="F:RNA polymerase II cis-regulatory region sequence-specific DNA binding"/>
    <property type="evidence" value="ECO:0007669"/>
    <property type="project" value="TreeGrafter"/>
</dbReference>
<dbReference type="SUPFAM" id="SSF57701">
    <property type="entry name" value="Zn2/Cys6 DNA-binding domain"/>
    <property type="match status" value="1"/>
</dbReference>
<feature type="region of interest" description="Disordered" evidence="7">
    <location>
        <begin position="859"/>
        <end position="886"/>
    </location>
</feature>
<dbReference type="PANTHER" id="PTHR31944:SF131">
    <property type="entry name" value="HEME-RESPONSIVE ZINC FINGER TRANSCRIPTION FACTOR HAP1"/>
    <property type="match status" value="1"/>
</dbReference>
<evidence type="ECO:0000256" key="7">
    <source>
        <dbReference type="SAM" id="MobiDB-lite"/>
    </source>
</evidence>